<accession>A0A2X2CBP6</accession>
<dbReference type="AlphaFoldDB" id="A0A2X2CBP6"/>
<dbReference type="RefSeq" id="WP_139208892.1">
    <property type="nucleotide sequence ID" value="NZ_DALZQD010000043.1"/>
</dbReference>
<dbReference type="GeneID" id="300269611"/>
<name>A0A2X2CBP6_PSELU</name>
<dbReference type="EMBL" id="UAUF01000010">
    <property type="protein sequence ID" value="SPZ04898.1"/>
    <property type="molecule type" value="Genomic_DNA"/>
</dbReference>
<evidence type="ECO:0000313" key="1">
    <source>
        <dbReference type="EMBL" id="SPZ04898.1"/>
    </source>
</evidence>
<reference evidence="1 2" key="1">
    <citation type="submission" date="2018-06" db="EMBL/GenBank/DDBJ databases">
        <authorList>
            <consortium name="Pathogen Informatics"/>
            <person name="Doyle S."/>
        </authorList>
    </citation>
    <scope>NUCLEOTIDE SEQUENCE [LARGE SCALE GENOMIC DNA]</scope>
    <source>
        <strain evidence="1 2">NCTC11842</strain>
    </source>
</reference>
<evidence type="ECO:0000313" key="2">
    <source>
        <dbReference type="Proteomes" id="UP000250443"/>
    </source>
</evidence>
<protein>
    <submittedName>
        <fullName evidence="1">Uncharacterized protein</fullName>
    </submittedName>
</protein>
<dbReference type="Proteomes" id="UP000250443">
    <property type="component" value="Unassembled WGS sequence"/>
</dbReference>
<proteinExistence type="predicted"/>
<organism evidence="1 2">
    <name type="scientific">Pseudomonas luteola</name>
    <dbReference type="NCBI Taxonomy" id="47886"/>
    <lineage>
        <taxon>Bacteria</taxon>
        <taxon>Pseudomonadati</taxon>
        <taxon>Pseudomonadota</taxon>
        <taxon>Gammaproteobacteria</taxon>
        <taxon>Pseudomonadales</taxon>
        <taxon>Pseudomonadaceae</taxon>
        <taxon>Pseudomonas</taxon>
    </lineage>
</organism>
<sequence length="151" mass="16493">MFRADYGYLDLGTPDGNLAFRDEITGWLQEIGNQAIERGYAVSMDIAAKNPPLSSKAAGTVALYLVSESNPDYGATLVVTHREIKNTFMPGRADGVHIHAQARLLKEGRWVSVNYKADPVPLISTEDAAVLDLLKKLLTRTTPNYPAADAF</sequence>
<gene>
    <name evidence="1" type="ORF">NCTC11842_01418</name>
</gene>